<dbReference type="EMBL" id="BARU01011815">
    <property type="protein sequence ID" value="GAH33567.1"/>
    <property type="molecule type" value="Genomic_DNA"/>
</dbReference>
<comment type="caution">
    <text evidence="1">The sequence shown here is derived from an EMBL/GenBank/DDBJ whole genome shotgun (WGS) entry which is preliminary data.</text>
</comment>
<dbReference type="AlphaFoldDB" id="X1ELX5"/>
<evidence type="ECO:0000313" key="1">
    <source>
        <dbReference type="EMBL" id="GAH33567.1"/>
    </source>
</evidence>
<proteinExistence type="predicted"/>
<reference evidence="1" key="1">
    <citation type="journal article" date="2014" name="Front. Microbiol.">
        <title>High frequency of phylogenetically diverse reductive dehalogenase-homologous genes in deep subseafloor sedimentary metagenomes.</title>
        <authorList>
            <person name="Kawai M."/>
            <person name="Futagami T."/>
            <person name="Toyoda A."/>
            <person name="Takaki Y."/>
            <person name="Nishi S."/>
            <person name="Hori S."/>
            <person name="Arai W."/>
            <person name="Tsubouchi T."/>
            <person name="Morono Y."/>
            <person name="Uchiyama I."/>
            <person name="Ito T."/>
            <person name="Fujiyama A."/>
            <person name="Inagaki F."/>
            <person name="Takami H."/>
        </authorList>
    </citation>
    <scope>NUCLEOTIDE SEQUENCE</scope>
    <source>
        <strain evidence="1">Expedition CK06-06</strain>
    </source>
</reference>
<protein>
    <recommendedName>
        <fullName evidence="2">VCBS repeat-containing protein</fullName>
    </recommendedName>
</protein>
<name>X1ELX5_9ZZZZ</name>
<gene>
    <name evidence="1" type="ORF">S03H2_22055</name>
</gene>
<dbReference type="InterPro" id="IPR028994">
    <property type="entry name" value="Integrin_alpha_N"/>
</dbReference>
<sequence>MDYVCLDQEGYLTLHERFQDNGVTKLRKGKRFCYVDGKHIKLDGEAGMEGRTKLSVADWDRDADWDIIYGTFHGRVMYMENVGSNDQPLFTYPRPLLTINGQPIKLGTHSAAPEAVDWDEDGIVDLIVGAEDGRILYFHRSYLAVEKNEINKNEWIILSVENR</sequence>
<evidence type="ECO:0008006" key="2">
    <source>
        <dbReference type="Google" id="ProtNLM"/>
    </source>
</evidence>
<feature type="non-terminal residue" evidence="1">
    <location>
        <position position="163"/>
    </location>
</feature>
<dbReference type="SUPFAM" id="SSF69318">
    <property type="entry name" value="Integrin alpha N-terminal domain"/>
    <property type="match status" value="1"/>
</dbReference>
<organism evidence="1">
    <name type="scientific">marine sediment metagenome</name>
    <dbReference type="NCBI Taxonomy" id="412755"/>
    <lineage>
        <taxon>unclassified sequences</taxon>
        <taxon>metagenomes</taxon>
        <taxon>ecological metagenomes</taxon>
    </lineage>
</organism>
<accession>X1ELX5</accession>